<evidence type="ECO:0000313" key="1">
    <source>
        <dbReference type="EMBL" id="KPA87405.1"/>
    </source>
</evidence>
<accession>A0A0N0E189</accession>
<dbReference type="EMBL" id="JSYZ01000030">
    <property type="protein sequence ID" value="KPA87405.1"/>
    <property type="molecule type" value="Genomic_DNA"/>
</dbReference>
<keyword evidence="2" id="KW-1185">Reference proteome</keyword>
<protein>
    <recommendedName>
        <fullName evidence="3">YD repeat-containing protein</fullName>
    </recommendedName>
</protein>
<dbReference type="Proteomes" id="UP000037931">
    <property type="component" value="Unassembled WGS sequence"/>
</dbReference>
<organism evidence="1 2">
    <name type="scientific">Pseudomonas asplenii</name>
    <dbReference type="NCBI Taxonomy" id="53407"/>
    <lineage>
        <taxon>Bacteria</taxon>
        <taxon>Pseudomonadati</taxon>
        <taxon>Pseudomonadota</taxon>
        <taxon>Gammaproteobacteria</taxon>
        <taxon>Pseudomonadales</taxon>
        <taxon>Pseudomonadaceae</taxon>
        <taxon>Pseudomonas</taxon>
    </lineage>
</organism>
<comment type="caution">
    <text evidence="1">The sequence shown here is derived from an EMBL/GenBank/DDBJ whole genome shotgun (WGS) entry which is preliminary data.</text>
</comment>
<reference evidence="1 2" key="1">
    <citation type="journal article" date="2015" name="PLoS ONE">
        <title>Rice-Infecting Pseudomonas Genomes Are Highly Accessorized and Harbor Multiple Putative Virulence Mechanisms to Cause Sheath Brown Rot.</title>
        <authorList>
            <person name="Quibod I.L."/>
            <person name="Grande G."/>
            <person name="Oreiro E.G."/>
            <person name="Borja F.N."/>
            <person name="Dossa G.S."/>
            <person name="Mauleon R."/>
            <person name="Cruz C.V."/>
            <person name="Oliva R."/>
        </authorList>
    </citation>
    <scope>NUCLEOTIDE SEQUENCE [LARGE SCALE GENOMIC DNA]</scope>
    <source>
        <strain evidence="1 2">IRRI 6609</strain>
    </source>
</reference>
<dbReference type="STRING" id="50340.PF66_06035"/>
<dbReference type="AlphaFoldDB" id="A0A0N0E189"/>
<evidence type="ECO:0000313" key="2">
    <source>
        <dbReference type="Proteomes" id="UP000037931"/>
    </source>
</evidence>
<sequence length="83" mass="8996">MVLLVGKSLKTANTRQSISPLNGDYAMPTSARETLLCRYHYDPLDRLADSNQAQQSGLSAVYRRAGFTAAPNSRRALAPISNG</sequence>
<name>A0A0N0E189_9PSED</name>
<evidence type="ECO:0008006" key="3">
    <source>
        <dbReference type="Google" id="ProtNLM"/>
    </source>
</evidence>
<proteinExistence type="predicted"/>
<gene>
    <name evidence="1" type="ORF">PF66_06035</name>
</gene>